<dbReference type="AlphaFoldDB" id="A0A699ZCR9"/>
<dbReference type="Proteomes" id="UP000485058">
    <property type="component" value="Unassembled WGS sequence"/>
</dbReference>
<feature type="non-terminal residue" evidence="1">
    <location>
        <position position="1"/>
    </location>
</feature>
<reference evidence="1 2" key="1">
    <citation type="submission" date="2020-02" db="EMBL/GenBank/DDBJ databases">
        <title>Draft genome sequence of Haematococcus lacustris strain NIES-144.</title>
        <authorList>
            <person name="Morimoto D."/>
            <person name="Nakagawa S."/>
            <person name="Yoshida T."/>
            <person name="Sawayama S."/>
        </authorList>
    </citation>
    <scope>NUCLEOTIDE SEQUENCE [LARGE SCALE GENOMIC DNA]</scope>
    <source>
        <strain evidence="1 2">NIES-144</strain>
    </source>
</reference>
<feature type="non-terminal residue" evidence="1">
    <location>
        <position position="127"/>
    </location>
</feature>
<dbReference type="EMBL" id="BLLF01000594">
    <property type="protein sequence ID" value="GFH13282.1"/>
    <property type="molecule type" value="Genomic_DNA"/>
</dbReference>
<name>A0A699ZCR9_HAELA</name>
<organism evidence="1 2">
    <name type="scientific">Haematococcus lacustris</name>
    <name type="common">Green alga</name>
    <name type="synonym">Haematococcus pluvialis</name>
    <dbReference type="NCBI Taxonomy" id="44745"/>
    <lineage>
        <taxon>Eukaryota</taxon>
        <taxon>Viridiplantae</taxon>
        <taxon>Chlorophyta</taxon>
        <taxon>core chlorophytes</taxon>
        <taxon>Chlorophyceae</taxon>
        <taxon>CS clade</taxon>
        <taxon>Chlamydomonadales</taxon>
        <taxon>Haematococcaceae</taxon>
        <taxon>Haematococcus</taxon>
    </lineage>
</organism>
<evidence type="ECO:0000313" key="1">
    <source>
        <dbReference type="EMBL" id="GFH13282.1"/>
    </source>
</evidence>
<comment type="caution">
    <text evidence="1">The sequence shown here is derived from an EMBL/GenBank/DDBJ whole genome shotgun (WGS) entry which is preliminary data.</text>
</comment>
<gene>
    <name evidence="1" type="ORF">HaLaN_09133</name>
</gene>
<evidence type="ECO:0000313" key="2">
    <source>
        <dbReference type="Proteomes" id="UP000485058"/>
    </source>
</evidence>
<proteinExistence type="predicted"/>
<accession>A0A699ZCR9</accession>
<protein>
    <submittedName>
        <fullName evidence="1">Uncharacterized protein</fullName>
    </submittedName>
</protein>
<keyword evidence="2" id="KW-1185">Reference proteome</keyword>
<sequence length="127" mass="14826">PTVSARQCWTVPCLPLAWPQLTDFSSDFQAADLTRLISGLADMKLGGQISSDLRFKLMRAVYGKVHSIEDKAGVDFALAKLDSRESSMHYDTRWTHEELRWLPRRERDKRRIMKETWQRSQWGGWQS</sequence>